<feature type="compositionally biased region" description="Basic residues" evidence="1">
    <location>
        <begin position="37"/>
        <end position="48"/>
    </location>
</feature>
<evidence type="ECO:0000313" key="2">
    <source>
        <dbReference type="EMBL" id="CAE0257324.1"/>
    </source>
</evidence>
<reference evidence="2" key="1">
    <citation type="submission" date="2021-01" db="EMBL/GenBank/DDBJ databases">
        <authorList>
            <person name="Corre E."/>
            <person name="Pelletier E."/>
            <person name="Niang G."/>
            <person name="Scheremetjew M."/>
            <person name="Finn R."/>
            <person name="Kale V."/>
            <person name="Holt S."/>
            <person name="Cochrane G."/>
            <person name="Meng A."/>
            <person name="Brown T."/>
            <person name="Cohen L."/>
        </authorList>
    </citation>
    <scope>NUCLEOTIDE SEQUENCE</scope>
    <source>
        <strain evidence="2">NIES-2562</strain>
    </source>
</reference>
<protein>
    <submittedName>
        <fullName evidence="2">Uncharacterized protein</fullName>
    </submittedName>
</protein>
<feature type="compositionally biased region" description="Basic and acidic residues" evidence="1">
    <location>
        <begin position="22"/>
        <end position="36"/>
    </location>
</feature>
<dbReference type="EMBL" id="HBIB01030154">
    <property type="protein sequence ID" value="CAE0257324.1"/>
    <property type="molecule type" value="Transcribed_RNA"/>
</dbReference>
<proteinExistence type="predicted"/>
<feature type="region of interest" description="Disordered" evidence="1">
    <location>
        <begin position="1"/>
        <end position="105"/>
    </location>
</feature>
<accession>A0A7S3GB10</accession>
<dbReference type="AlphaFoldDB" id="A0A7S3GB10"/>
<evidence type="ECO:0000256" key="1">
    <source>
        <dbReference type="SAM" id="MobiDB-lite"/>
    </source>
</evidence>
<organism evidence="2">
    <name type="scientific">Palpitomonas bilix</name>
    <dbReference type="NCBI Taxonomy" id="652834"/>
    <lineage>
        <taxon>Eukaryota</taxon>
        <taxon>Eukaryota incertae sedis</taxon>
    </lineage>
</organism>
<sequence>MRLLHVSNVHPSFSGTIVHSRMGKEHETRRKQTCRNDKHRIHKRKPGQRGRDTKGTPSQRRKGMSTITPYEKYTMRRKSKDKERRRDTDMVGNGNQMSMNKRTEE</sequence>
<feature type="compositionally biased region" description="Basic and acidic residues" evidence="1">
    <location>
        <begin position="80"/>
        <end position="89"/>
    </location>
</feature>
<name>A0A7S3GB10_9EUKA</name>
<feature type="compositionally biased region" description="Polar residues" evidence="1">
    <location>
        <begin position="93"/>
        <end position="105"/>
    </location>
</feature>
<gene>
    <name evidence="2" type="ORF">PBIL07802_LOCUS19583</name>
</gene>